<dbReference type="RefSeq" id="WP_252429156.1">
    <property type="nucleotide sequence ID" value="NZ_JAMWMR010000100.1"/>
</dbReference>
<evidence type="ECO:0000313" key="2">
    <source>
        <dbReference type="Proteomes" id="UP001523219"/>
    </source>
</evidence>
<evidence type="ECO:0000313" key="1">
    <source>
        <dbReference type="EMBL" id="MCN9245036.1"/>
    </source>
</evidence>
<reference evidence="1 2" key="1">
    <citation type="submission" date="2022-05" db="EMBL/GenBank/DDBJ databases">
        <title>Streptomyces sp. nov. RY43-2 isolated from soil of a peat swamp forest.</title>
        <authorList>
            <person name="Kanchanasin P."/>
            <person name="Tanasupawat S."/>
            <person name="Phongsopitanun W."/>
        </authorList>
    </citation>
    <scope>NUCLEOTIDE SEQUENCE [LARGE SCALE GENOMIC DNA]</scope>
    <source>
        <strain evidence="1 2">RY43-2</strain>
    </source>
</reference>
<proteinExistence type="predicted"/>
<dbReference type="InterPro" id="IPR023213">
    <property type="entry name" value="CAT-like_dom_sf"/>
</dbReference>
<protein>
    <recommendedName>
        <fullName evidence="3">Condensation domain-containing protein</fullName>
    </recommendedName>
</protein>
<accession>A0ABT0ZN73</accession>
<dbReference type="Gene3D" id="3.30.559.10">
    <property type="entry name" value="Chloramphenicol acetyltransferase-like domain"/>
    <property type="match status" value="1"/>
</dbReference>
<feature type="non-terminal residue" evidence="1">
    <location>
        <position position="68"/>
    </location>
</feature>
<comment type="caution">
    <text evidence="1">The sequence shown here is derived from an EMBL/GenBank/DDBJ whole genome shotgun (WGS) entry which is preliminary data.</text>
</comment>
<gene>
    <name evidence="1" type="ORF">NGF19_30395</name>
</gene>
<organism evidence="1 2">
    <name type="scientific">Streptomyces macrolidinus</name>
    <dbReference type="NCBI Taxonomy" id="2952607"/>
    <lineage>
        <taxon>Bacteria</taxon>
        <taxon>Bacillati</taxon>
        <taxon>Actinomycetota</taxon>
        <taxon>Actinomycetes</taxon>
        <taxon>Kitasatosporales</taxon>
        <taxon>Streptomycetaceae</taxon>
        <taxon>Streptomyces</taxon>
    </lineage>
</organism>
<dbReference type="Proteomes" id="UP001523219">
    <property type="component" value="Unassembled WGS sequence"/>
</dbReference>
<name>A0ABT0ZN73_9ACTN</name>
<dbReference type="EMBL" id="JAMWMR010000100">
    <property type="protein sequence ID" value="MCN9245036.1"/>
    <property type="molecule type" value="Genomic_DNA"/>
</dbReference>
<keyword evidence="2" id="KW-1185">Reference proteome</keyword>
<sequence length="68" mass="7796">MTHANERIANLTDKQRELLAKLLSTKRTDRDTIPRADRSTPLPLSFAQQRLWFLDRISPGTTSWNACA</sequence>
<evidence type="ECO:0008006" key="3">
    <source>
        <dbReference type="Google" id="ProtNLM"/>
    </source>
</evidence>